<name>A0ABX2PL44_9RHOB</name>
<evidence type="ECO:0000313" key="2">
    <source>
        <dbReference type="EMBL" id="NVO54419.1"/>
    </source>
</evidence>
<organism evidence="2 3">
    <name type="scientific">Ruegeria haliotis</name>
    <dbReference type="NCBI Taxonomy" id="2747601"/>
    <lineage>
        <taxon>Bacteria</taxon>
        <taxon>Pseudomonadati</taxon>
        <taxon>Pseudomonadota</taxon>
        <taxon>Alphaproteobacteria</taxon>
        <taxon>Rhodobacterales</taxon>
        <taxon>Roseobacteraceae</taxon>
        <taxon>Ruegeria</taxon>
    </lineage>
</organism>
<comment type="similarity">
    <text evidence="1">Belongs to the UPF0235 family.</text>
</comment>
<gene>
    <name evidence="2" type="ORF">HW561_01270</name>
</gene>
<dbReference type="NCBIfam" id="TIGR00251">
    <property type="entry name" value="DUF167 family protein"/>
    <property type="match status" value="1"/>
</dbReference>
<sequence length="91" mass="9678">MAKSKLRNLPDLSGLAVPGAVIQIKATPKAAQDRIVHEGVKVRISVTAAPENGKANQSVRTILAQCMGVAPSTLILKQGQTSRDKVFVYEP</sequence>
<protein>
    <submittedName>
        <fullName evidence="2">DUF167 domain-containing protein</fullName>
    </submittedName>
</protein>
<keyword evidence="3" id="KW-1185">Reference proteome</keyword>
<dbReference type="SMART" id="SM01152">
    <property type="entry name" value="DUF167"/>
    <property type="match status" value="1"/>
</dbReference>
<accession>A0ABX2PL44</accession>
<comment type="caution">
    <text evidence="2">The sequence shown here is derived from an EMBL/GenBank/DDBJ whole genome shotgun (WGS) entry which is preliminary data.</text>
</comment>
<dbReference type="PANTHER" id="PTHR13420:SF7">
    <property type="entry name" value="UPF0235 PROTEIN C15ORF40"/>
    <property type="match status" value="1"/>
</dbReference>
<reference evidence="2 3" key="1">
    <citation type="submission" date="2020-06" db="EMBL/GenBank/DDBJ databases">
        <authorList>
            <person name="Cao W.R."/>
        </authorList>
    </citation>
    <scope>NUCLEOTIDE SEQUENCE [LARGE SCALE GENOMIC DNA]</scope>
    <source>
        <strain evidence="2 3">B1Z28</strain>
    </source>
</reference>
<dbReference type="Pfam" id="PF02594">
    <property type="entry name" value="DUF167"/>
    <property type="match status" value="1"/>
</dbReference>
<evidence type="ECO:0000256" key="1">
    <source>
        <dbReference type="ARBA" id="ARBA00010364"/>
    </source>
</evidence>
<dbReference type="SUPFAM" id="SSF69786">
    <property type="entry name" value="YggU-like"/>
    <property type="match status" value="1"/>
</dbReference>
<dbReference type="PANTHER" id="PTHR13420">
    <property type="entry name" value="UPF0235 PROTEIN C15ORF40"/>
    <property type="match status" value="1"/>
</dbReference>
<dbReference type="RefSeq" id="WP_176861413.1">
    <property type="nucleotide sequence ID" value="NZ_JABXWT010000001.1"/>
</dbReference>
<proteinExistence type="inferred from homology"/>
<dbReference type="InterPro" id="IPR036591">
    <property type="entry name" value="YggU-like_sf"/>
</dbReference>
<dbReference type="Gene3D" id="3.30.1200.10">
    <property type="entry name" value="YggU-like"/>
    <property type="match status" value="1"/>
</dbReference>
<evidence type="ECO:0000313" key="3">
    <source>
        <dbReference type="Proteomes" id="UP000630805"/>
    </source>
</evidence>
<dbReference type="EMBL" id="JABXWT010000001">
    <property type="protein sequence ID" value="NVO54419.1"/>
    <property type="molecule type" value="Genomic_DNA"/>
</dbReference>
<dbReference type="InterPro" id="IPR003746">
    <property type="entry name" value="DUF167"/>
</dbReference>
<dbReference type="Proteomes" id="UP000630805">
    <property type="component" value="Unassembled WGS sequence"/>
</dbReference>